<proteinExistence type="inferred from homology"/>
<protein>
    <submittedName>
        <fullName evidence="7">Geranylgeranyl pyrophosphate synthase</fullName>
    </submittedName>
</protein>
<reference evidence="7 8" key="1">
    <citation type="journal article" date="2015" name="Genome Announc.">
        <title>Expanding the biotechnology potential of lactobacilli through comparative genomics of 213 strains and associated genera.</title>
        <authorList>
            <person name="Sun Z."/>
            <person name="Harris H.M."/>
            <person name="McCann A."/>
            <person name="Guo C."/>
            <person name="Argimon S."/>
            <person name="Zhang W."/>
            <person name="Yang X."/>
            <person name="Jeffery I.B."/>
            <person name="Cooney J.C."/>
            <person name="Kagawa T.F."/>
            <person name="Liu W."/>
            <person name="Song Y."/>
            <person name="Salvetti E."/>
            <person name="Wrobel A."/>
            <person name="Rasinkangas P."/>
            <person name="Parkhill J."/>
            <person name="Rea M.C."/>
            <person name="O'Sullivan O."/>
            <person name="Ritari J."/>
            <person name="Douillard F.P."/>
            <person name="Paul Ross R."/>
            <person name="Yang R."/>
            <person name="Briner A.E."/>
            <person name="Felis G.E."/>
            <person name="de Vos W.M."/>
            <person name="Barrangou R."/>
            <person name="Klaenhammer T.R."/>
            <person name="Caufield P.W."/>
            <person name="Cui Y."/>
            <person name="Zhang H."/>
            <person name="O'Toole P.W."/>
        </authorList>
    </citation>
    <scope>NUCLEOTIDE SEQUENCE [LARGE SCALE GENOMIC DNA]</scope>
    <source>
        <strain evidence="7 8">DSM 20003</strain>
    </source>
</reference>
<keyword evidence="8" id="KW-1185">Reference proteome</keyword>
<evidence type="ECO:0000256" key="3">
    <source>
        <dbReference type="ARBA" id="ARBA00022679"/>
    </source>
</evidence>
<dbReference type="AlphaFoldDB" id="A0A0R1H865"/>
<dbReference type="EMBL" id="AZDA01000024">
    <property type="protein sequence ID" value="KRK40081.1"/>
    <property type="molecule type" value="Genomic_DNA"/>
</dbReference>
<dbReference type="STRING" id="1423726.FC07_GL001571"/>
<evidence type="ECO:0000256" key="4">
    <source>
        <dbReference type="ARBA" id="ARBA00022723"/>
    </source>
</evidence>
<evidence type="ECO:0000256" key="5">
    <source>
        <dbReference type="ARBA" id="ARBA00022842"/>
    </source>
</evidence>
<dbReference type="InterPro" id="IPR033749">
    <property type="entry name" value="Polyprenyl_synt_CS"/>
</dbReference>
<keyword evidence="4" id="KW-0479">Metal-binding</keyword>
<sequence length="326" mass="36406">MTKINALWQQYPTLKPELTAVLELMEKHIKTSDRAVNDAILTMIHSGGKLLRPAYCLLFSQFKETDRRKIIALAAAVETLHTATLIHDDVIDRSRLRRNQPTIQSTFGQDVAVYAGDYLFVVCFQMLSQYASDLRSIQQNAKGMQHILDGELHQRQMRYNTNMTIDDYLVQIDGKTAQLFALACFIGAFESQNTLRFARHCEQIGSQIGMAFQIMDDILDYTQSEVGLGKPVLEDVRQGVFSAPLLLAKQQDAAAIAPYLQDSKTLTDAQLVALRDTVQAVGGVTAAEELAAQYTAKALAGLNRLPEHPAKTILLRLTKQLLARKR</sequence>
<dbReference type="InterPro" id="IPR000092">
    <property type="entry name" value="Polyprenyl_synt"/>
</dbReference>
<comment type="caution">
    <text evidence="7">The sequence shown here is derived from an EMBL/GenBank/DDBJ whole genome shotgun (WGS) entry which is preliminary data.</text>
</comment>
<evidence type="ECO:0000313" key="8">
    <source>
        <dbReference type="Proteomes" id="UP000051461"/>
    </source>
</evidence>
<dbReference type="SFLD" id="SFLDS00005">
    <property type="entry name" value="Isoprenoid_Synthase_Type_I"/>
    <property type="match status" value="1"/>
</dbReference>
<dbReference type="CDD" id="cd00685">
    <property type="entry name" value="Trans_IPPS_HT"/>
    <property type="match status" value="1"/>
</dbReference>
<dbReference type="GO" id="GO:0004659">
    <property type="term" value="F:prenyltransferase activity"/>
    <property type="evidence" value="ECO:0007669"/>
    <property type="project" value="InterPro"/>
</dbReference>
<dbReference type="Proteomes" id="UP000051461">
    <property type="component" value="Unassembled WGS sequence"/>
</dbReference>
<keyword evidence="5" id="KW-0460">Magnesium</keyword>
<dbReference type="GO" id="GO:0008299">
    <property type="term" value="P:isoprenoid biosynthetic process"/>
    <property type="evidence" value="ECO:0007669"/>
    <property type="project" value="InterPro"/>
</dbReference>
<dbReference type="OrthoDB" id="9805316at2"/>
<dbReference type="RefSeq" id="WP_057903910.1">
    <property type="nucleotide sequence ID" value="NZ_AZDA01000024.1"/>
</dbReference>
<evidence type="ECO:0000256" key="2">
    <source>
        <dbReference type="ARBA" id="ARBA00006706"/>
    </source>
</evidence>
<evidence type="ECO:0000256" key="6">
    <source>
        <dbReference type="RuleBase" id="RU004466"/>
    </source>
</evidence>
<name>A0A0R1H865_9LACO</name>
<dbReference type="Gene3D" id="1.10.600.10">
    <property type="entry name" value="Farnesyl Diphosphate Synthase"/>
    <property type="match status" value="1"/>
</dbReference>
<dbReference type="InterPro" id="IPR008949">
    <property type="entry name" value="Isoprenoid_synthase_dom_sf"/>
</dbReference>
<dbReference type="PANTHER" id="PTHR12001:SF69">
    <property type="entry name" value="ALL TRANS-POLYPRENYL-DIPHOSPHATE SYNTHASE PDSS1"/>
    <property type="match status" value="1"/>
</dbReference>
<comment type="cofactor">
    <cofactor evidence="1">
        <name>Mg(2+)</name>
        <dbReference type="ChEBI" id="CHEBI:18420"/>
    </cofactor>
</comment>
<accession>A0A0R1H865</accession>
<keyword evidence="3 6" id="KW-0808">Transferase</keyword>
<evidence type="ECO:0000313" key="7">
    <source>
        <dbReference type="EMBL" id="KRK40081.1"/>
    </source>
</evidence>
<comment type="similarity">
    <text evidence="2 6">Belongs to the FPP/GGPP synthase family.</text>
</comment>
<dbReference type="PANTHER" id="PTHR12001">
    <property type="entry name" value="GERANYLGERANYL PYROPHOSPHATE SYNTHASE"/>
    <property type="match status" value="1"/>
</dbReference>
<dbReference type="Pfam" id="PF00348">
    <property type="entry name" value="polyprenyl_synt"/>
    <property type="match status" value="1"/>
</dbReference>
<organism evidence="7 8">
    <name type="scientific">Loigolactobacillus bifermentans DSM 20003</name>
    <dbReference type="NCBI Taxonomy" id="1423726"/>
    <lineage>
        <taxon>Bacteria</taxon>
        <taxon>Bacillati</taxon>
        <taxon>Bacillota</taxon>
        <taxon>Bacilli</taxon>
        <taxon>Lactobacillales</taxon>
        <taxon>Lactobacillaceae</taxon>
        <taxon>Loigolactobacillus</taxon>
    </lineage>
</organism>
<evidence type="ECO:0000256" key="1">
    <source>
        <dbReference type="ARBA" id="ARBA00001946"/>
    </source>
</evidence>
<dbReference type="PATRIC" id="fig|1423726.3.peg.1628"/>
<dbReference type="SUPFAM" id="SSF48576">
    <property type="entry name" value="Terpenoid synthases"/>
    <property type="match status" value="1"/>
</dbReference>
<gene>
    <name evidence="7" type="ORF">FC07_GL001571</name>
</gene>
<dbReference type="GO" id="GO:0046872">
    <property type="term" value="F:metal ion binding"/>
    <property type="evidence" value="ECO:0007669"/>
    <property type="project" value="UniProtKB-KW"/>
</dbReference>
<dbReference type="PROSITE" id="PS00444">
    <property type="entry name" value="POLYPRENYL_SYNTHASE_2"/>
    <property type="match status" value="1"/>
</dbReference>